<dbReference type="Gene3D" id="3.30.70.270">
    <property type="match status" value="1"/>
</dbReference>
<dbReference type="InterPro" id="IPR000160">
    <property type="entry name" value="GGDEF_dom"/>
</dbReference>
<evidence type="ECO:0000259" key="13">
    <source>
        <dbReference type="PROSITE" id="PS50887"/>
    </source>
</evidence>
<dbReference type="GO" id="GO:0016740">
    <property type="term" value="F:transferase activity"/>
    <property type="evidence" value="ECO:0007669"/>
    <property type="project" value="UniProtKB-KW"/>
</dbReference>
<feature type="transmembrane region" description="Helical" evidence="12">
    <location>
        <begin position="560"/>
        <end position="581"/>
    </location>
</feature>
<dbReference type="SMART" id="SM00062">
    <property type="entry name" value="PBPb"/>
    <property type="match status" value="1"/>
</dbReference>
<evidence type="ECO:0000256" key="1">
    <source>
        <dbReference type="ARBA" id="ARBA00003469"/>
    </source>
</evidence>
<dbReference type="Pfam" id="PF00497">
    <property type="entry name" value="SBP_bac_3"/>
    <property type="match status" value="1"/>
</dbReference>
<dbReference type="InterPro" id="IPR001638">
    <property type="entry name" value="Solute-binding_3/MltF_N"/>
</dbReference>
<comment type="catalytic activity">
    <reaction evidence="11">
        <text>N(6)-(pyridoxal phosphate)-L-lysyl-[4-amino-5-hydroxymethyl-2-methylpyrimidine phosphate synthase] + L-histidyl-[4-amino-5-hydroxymethyl-2-methylpyrimidine phosphate synthase] + 2 Fe(3+) + 4 H2O = L-lysyl-[4-amino-5-hydroxymethyl-2-methylpyrimidine phosphate synthase] + (2S)-2-amino-5-hydroxy-4-oxopentanoyl-[4-amino-5-hydroxymethyl-2-methylpyrimidine phosphate synthase] + 4-amino-2-methyl-5-(phosphooxymethyl)pyrimidine + 3-oxopropanoate + 2 Fe(2+) + 2 H(+)</text>
        <dbReference type="Rhea" id="RHEA:65756"/>
        <dbReference type="Rhea" id="RHEA-COMP:16892"/>
        <dbReference type="Rhea" id="RHEA-COMP:16893"/>
        <dbReference type="Rhea" id="RHEA-COMP:16894"/>
        <dbReference type="Rhea" id="RHEA-COMP:16895"/>
        <dbReference type="ChEBI" id="CHEBI:15377"/>
        <dbReference type="ChEBI" id="CHEBI:15378"/>
        <dbReference type="ChEBI" id="CHEBI:29033"/>
        <dbReference type="ChEBI" id="CHEBI:29034"/>
        <dbReference type="ChEBI" id="CHEBI:29969"/>
        <dbReference type="ChEBI" id="CHEBI:29979"/>
        <dbReference type="ChEBI" id="CHEBI:33190"/>
        <dbReference type="ChEBI" id="CHEBI:58354"/>
        <dbReference type="ChEBI" id="CHEBI:143915"/>
        <dbReference type="ChEBI" id="CHEBI:157692"/>
    </reaction>
    <physiologicalReaction direction="left-to-right" evidence="11">
        <dbReference type="Rhea" id="RHEA:65757"/>
    </physiologicalReaction>
</comment>
<comment type="subunit">
    <text evidence="4">Homodimer.</text>
</comment>
<evidence type="ECO:0000256" key="2">
    <source>
        <dbReference type="ARBA" id="ARBA00004948"/>
    </source>
</evidence>
<evidence type="ECO:0000256" key="3">
    <source>
        <dbReference type="ARBA" id="ARBA00009406"/>
    </source>
</evidence>
<evidence type="ECO:0000256" key="10">
    <source>
        <dbReference type="ARBA" id="ARBA00033171"/>
    </source>
</evidence>
<comment type="function">
    <text evidence="1">Responsible for the formation of the pyrimidine heterocycle in the thiamine biosynthesis pathway. Catalyzes the formation of hydroxymethylpyrimidine phosphate (HMP-P) from histidine and pyridoxal phosphate (PLP). The protein uses PLP and the active site histidine to form HMP-P, generating an inactive enzyme. The enzyme can only undergo a single turnover, which suggests it is a suicide enzyme.</text>
</comment>
<keyword evidence="6" id="KW-0479">Metal-binding</keyword>
<sequence>MMIRFFILFLAFISAVLGANLERVSVQLDWKYQFEYAGYIAAKEKGYYREAGLDVELREYHAGIDVVSDVLRRKSTYGIYNSSIVVEKGRIQPIVLMATYLQHSPLVLITQKGIKNPTDLIAKTIMGTNNEFKHSSLSLLLTHFNITSDNSRFVNQTFSIDPFVHREVDAMSAYRSNQLYELDRLKIAYNIIDPQAYGFVVNAGNLFTSYHEAVEHSERGQKFIDATNRGWKYALEHSDEIIDILKRKYGVKKSHDALKYEAQEIKKLMMIDLYKIGETNRELTQRLFKQLLYAGILQSDQKLGEFLFQDILKSAFQLSDAEKRYLLQKKKITMCVDPEWYPLEAIREGKHIGIASDIMKSFESKIGIPIELIPTATWNESLSRAQNRQCDILSLAAKTPEREKYLSFTSTYLAVPLVMVTTMEKPFTESIHQLSGKKVGVVKGYATFERLKRLYPTLTFVEVESVSDGLNKVENGELYGYVDNLVVTSSYIQKEYTGSLKVSSRLEEKDELHVGVRNDEPLLHTIFEKLVVELDELTMQTSYNRWTSTIEHVAWLDRPLIGKILLVISLLLVAFVWRYVLLKRYNSRLLQLSTTDKLTGLYNRQKIDEQLNEEQHKVNRYKDYCCCIMMIDVDFFKNINDTLGHQEGDNVLRKLAEVMRKSLRQTD</sequence>
<dbReference type="Gene3D" id="3.40.190.10">
    <property type="entry name" value="Periplasmic binding protein-like II"/>
    <property type="match status" value="4"/>
</dbReference>
<reference evidence="14 15" key="1">
    <citation type="journal article" date="2017" name="Front. Microbiol.">
        <title>Comparative Genomic Analysis of the Class Epsilonproteobacteria and Proposed Reclassification to Epsilonbacteraeota (phyl. nov.).</title>
        <authorList>
            <person name="Waite D.W."/>
            <person name="Vanwonterghem I."/>
            <person name="Rinke C."/>
            <person name="Parks D.H."/>
            <person name="Zhang Y."/>
            <person name="Takai K."/>
            <person name="Sievert S.M."/>
            <person name="Simon J."/>
            <person name="Campbell B.J."/>
            <person name="Hanson T.E."/>
            <person name="Woyke T."/>
            <person name="Klotz M.G."/>
            <person name="Hugenholtz P."/>
        </authorList>
    </citation>
    <scope>NUCLEOTIDE SEQUENCE [LARGE SCALE GENOMIC DNA]</scope>
    <source>
        <strain evidence="14">UBA12443</strain>
    </source>
</reference>
<evidence type="ECO:0000313" key="14">
    <source>
        <dbReference type="EMBL" id="DAB37708.1"/>
    </source>
</evidence>
<dbReference type="PROSITE" id="PS50887">
    <property type="entry name" value="GGDEF"/>
    <property type="match status" value="1"/>
</dbReference>
<protein>
    <recommendedName>
        <fullName evidence="10">Thiamine pyrimidine synthase</fullName>
    </recommendedName>
</protein>
<evidence type="ECO:0000256" key="8">
    <source>
        <dbReference type="ARBA" id="ARBA00022977"/>
    </source>
</evidence>
<feature type="domain" description="GGDEF" evidence="13">
    <location>
        <begin position="624"/>
        <end position="667"/>
    </location>
</feature>
<dbReference type="SUPFAM" id="SSF55073">
    <property type="entry name" value="Nucleotide cyclase"/>
    <property type="match status" value="1"/>
</dbReference>
<dbReference type="InterPro" id="IPR043128">
    <property type="entry name" value="Rev_trsase/Diguanyl_cyclase"/>
</dbReference>
<keyword evidence="9" id="KW-0408">Iron</keyword>
<evidence type="ECO:0000256" key="9">
    <source>
        <dbReference type="ARBA" id="ARBA00023004"/>
    </source>
</evidence>
<dbReference type="CDD" id="cd13708">
    <property type="entry name" value="PBP2_BvgS_like_1"/>
    <property type="match status" value="1"/>
</dbReference>
<keyword evidence="5" id="KW-0808">Transferase</keyword>
<dbReference type="InterPro" id="IPR015168">
    <property type="entry name" value="SsuA/THI5"/>
</dbReference>
<dbReference type="NCBIfam" id="TIGR00254">
    <property type="entry name" value="GGDEF"/>
    <property type="match status" value="1"/>
</dbReference>
<keyword evidence="12" id="KW-0812">Transmembrane</keyword>
<dbReference type="InterPro" id="IPR029787">
    <property type="entry name" value="Nucleotide_cyclase"/>
</dbReference>
<dbReference type="PANTHER" id="PTHR31528">
    <property type="entry name" value="4-AMINO-5-HYDROXYMETHYL-2-METHYLPYRIMIDINE PHOSPHATE SYNTHASE THI11-RELATED"/>
    <property type="match status" value="1"/>
</dbReference>
<accession>A0A2D3WBA8</accession>
<evidence type="ECO:0000256" key="7">
    <source>
        <dbReference type="ARBA" id="ARBA00022898"/>
    </source>
</evidence>
<dbReference type="EMBL" id="DLUI01000141">
    <property type="protein sequence ID" value="DAB37708.1"/>
    <property type="molecule type" value="Genomic_DNA"/>
</dbReference>
<dbReference type="SUPFAM" id="SSF53850">
    <property type="entry name" value="Periplasmic binding protein-like II"/>
    <property type="match status" value="2"/>
</dbReference>
<feature type="non-terminal residue" evidence="14">
    <location>
        <position position="667"/>
    </location>
</feature>
<dbReference type="GO" id="GO:0046872">
    <property type="term" value="F:metal ion binding"/>
    <property type="evidence" value="ECO:0007669"/>
    <property type="project" value="UniProtKB-KW"/>
</dbReference>
<keyword evidence="8" id="KW-0784">Thiamine biosynthesis</keyword>
<organism evidence="14 15">
    <name type="scientific">Sulfuricurvum kujiense</name>
    <dbReference type="NCBI Taxonomy" id="148813"/>
    <lineage>
        <taxon>Bacteria</taxon>
        <taxon>Pseudomonadati</taxon>
        <taxon>Campylobacterota</taxon>
        <taxon>Epsilonproteobacteria</taxon>
        <taxon>Campylobacterales</taxon>
        <taxon>Sulfurimonadaceae</taxon>
        <taxon>Sulfuricurvum</taxon>
    </lineage>
</organism>
<evidence type="ECO:0000256" key="11">
    <source>
        <dbReference type="ARBA" id="ARBA00048179"/>
    </source>
</evidence>
<proteinExistence type="inferred from homology"/>
<dbReference type="AlphaFoldDB" id="A0A2D3WBA8"/>
<name>A0A2D3WBA8_9BACT</name>
<dbReference type="GO" id="GO:0009228">
    <property type="term" value="P:thiamine biosynthetic process"/>
    <property type="evidence" value="ECO:0007669"/>
    <property type="project" value="UniProtKB-KW"/>
</dbReference>
<dbReference type="Proteomes" id="UP000228859">
    <property type="component" value="Unassembled WGS sequence"/>
</dbReference>
<dbReference type="CDD" id="cd01949">
    <property type="entry name" value="GGDEF"/>
    <property type="match status" value="1"/>
</dbReference>
<dbReference type="InterPro" id="IPR027939">
    <property type="entry name" value="NMT1/THI5"/>
</dbReference>
<dbReference type="Pfam" id="PF09084">
    <property type="entry name" value="NMT1"/>
    <property type="match status" value="1"/>
</dbReference>
<evidence type="ECO:0000313" key="15">
    <source>
        <dbReference type="Proteomes" id="UP000228859"/>
    </source>
</evidence>
<dbReference type="PANTHER" id="PTHR31528:SF1">
    <property type="entry name" value="4-AMINO-5-HYDROXYMETHYL-2-METHYLPYRIMIDINE PHOSPHATE SYNTHASE THI11-RELATED"/>
    <property type="match status" value="1"/>
</dbReference>
<gene>
    <name evidence="14" type="ORF">CFH83_09740</name>
</gene>
<evidence type="ECO:0000256" key="4">
    <source>
        <dbReference type="ARBA" id="ARBA00011738"/>
    </source>
</evidence>
<keyword evidence="12" id="KW-1133">Transmembrane helix</keyword>
<dbReference type="Pfam" id="PF00990">
    <property type="entry name" value="GGDEF"/>
    <property type="match status" value="1"/>
</dbReference>
<comment type="pathway">
    <text evidence="2">Cofactor biosynthesis; thiamine diphosphate biosynthesis.</text>
</comment>
<dbReference type="SMART" id="SM00267">
    <property type="entry name" value="GGDEF"/>
    <property type="match status" value="1"/>
</dbReference>
<keyword evidence="7" id="KW-0663">Pyridoxal phosphate</keyword>
<keyword evidence="12" id="KW-0472">Membrane</keyword>
<evidence type="ECO:0000256" key="6">
    <source>
        <dbReference type="ARBA" id="ARBA00022723"/>
    </source>
</evidence>
<evidence type="ECO:0000256" key="5">
    <source>
        <dbReference type="ARBA" id="ARBA00022679"/>
    </source>
</evidence>
<comment type="similarity">
    <text evidence="3">Belongs to the NMT1/THI5 family.</text>
</comment>
<comment type="caution">
    <text evidence="14">The sequence shown here is derived from an EMBL/GenBank/DDBJ whole genome shotgun (WGS) entry which is preliminary data.</text>
</comment>
<evidence type="ECO:0000256" key="12">
    <source>
        <dbReference type="SAM" id="Phobius"/>
    </source>
</evidence>